<evidence type="ECO:0000313" key="2">
    <source>
        <dbReference type="Proteomes" id="UP000194221"/>
    </source>
</evidence>
<dbReference type="AlphaFoldDB" id="A0A1Y2PAK0"/>
<dbReference type="STRING" id="1635173.WH52_11455"/>
<protein>
    <submittedName>
        <fullName evidence="1">Uncharacterized protein</fullName>
    </submittedName>
</protein>
<gene>
    <name evidence="1" type="ORF">WH52_11455</name>
</gene>
<organism evidence="1 2">
    <name type="scientific">Tenacibaculum holothuriorum</name>
    <dbReference type="NCBI Taxonomy" id="1635173"/>
    <lineage>
        <taxon>Bacteria</taxon>
        <taxon>Pseudomonadati</taxon>
        <taxon>Bacteroidota</taxon>
        <taxon>Flavobacteriia</taxon>
        <taxon>Flavobacteriales</taxon>
        <taxon>Flavobacteriaceae</taxon>
        <taxon>Tenacibaculum</taxon>
    </lineage>
</organism>
<comment type="caution">
    <text evidence="1">The sequence shown here is derived from an EMBL/GenBank/DDBJ whole genome shotgun (WGS) entry which is preliminary data.</text>
</comment>
<proteinExistence type="predicted"/>
<accession>A0A1Y2PAK0</accession>
<dbReference type="InParanoid" id="A0A1Y2PAK0"/>
<dbReference type="OrthoDB" id="1445783at2"/>
<keyword evidence="2" id="KW-1185">Reference proteome</keyword>
<name>A0A1Y2PAK0_9FLAO</name>
<dbReference type="Proteomes" id="UP000194221">
    <property type="component" value="Unassembled WGS sequence"/>
</dbReference>
<sequence>MSRKIKLIWDFKGPEGLEIAKHHCIHLKEFTQIDNLPYHEVDYKEVNPMHTYAFITVDETYMKTFRDALKPHRGELA</sequence>
<dbReference type="RefSeq" id="WP_086031093.1">
    <property type="nucleotide sequence ID" value="NZ_LAPZ01000011.1"/>
</dbReference>
<reference evidence="1 2" key="1">
    <citation type="submission" date="2015-03" db="EMBL/GenBank/DDBJ databases">
        <title>Genome sequence of Tenacibaculum sp. S2-2, isolated from intestinal microbiota of sea cucumber, Apostichopus japonicas.</title>
        <authorList>
            <person name="Shao Z."/>
            <person name="Wang L."/>
            <person name="Li X."/>
        </authorList>
    </citation>
    <scope>NUCLEOTIDE SEQUENCE [LARGE SCALE GENOMIC DNA]</scope>
    <source>
        <strain evidence="1 2">S2-2</strain>
    </source>
</reference>
<dbReference type="EMBL" id="LAPZ01000011">
    <property type="protein sequence ID" value="OSY87475.1"/>
    <property type="molecule type" value="Genomic_DNA"/>
</dbReference>
<evidence type="ECO:0000313" key="1">
    <source>
        <dbReference type="EMBL" id="OSY87475.1"/>
    </source>
</evidence>